<organism evidence="1 2">
    <name type="scientific">Vaccinium darrowii</name>
    <dbReference type="NCBI Taxonomy" id="229202"/>
    <lineage>
        <taxon>Eukaryota</taxon>
        <taxon>Viridiplantae</taxon>
        <taxon>Streptophyta</taxon>
        <taxon>Embryophyta</taxon>
        <taxon>Tracheophyta</taxon>
        <taxon>Spermatophyta</taxon>
        <taxon>Magnoliopsida</taxon>
        <taxon>eudicotyledons</taxon>
        <taxon>Gunneridae</taxon>
        <taxon>Pentapetalae</taxon>
        <taxon>asterids</taxon>
        <taxon>Ericales</taxon>
        <taxon>Ericaceae</taxon>
        <taxon>Vaccinioideae</taxon>
        <taxon>Vaccinieae</taxon>
        <taxon>Vaccinium</taxon>
    </lineage>
</organism>
<reference evidence="1 2" key="1">
    <citation type="journal article" date="2021" name="Hortic Res">
        <title>High-quality reference genome and annotation aids understanding of berry development for evergreen blueberry (Vaccinium darrowii).</title>
        <authorList>
            <person name="Yu J."/>
            <person name="Hulse-Kemp A.M."/>
            <person name="Babiker E."/>
            <person name="Staton M."/>
        </authorList>
    </citation>
    <scope>NUCLEOTIDE SEQUENCE [LARGE SCALE GENOMIC DNA]</scope>
    <source>
        <strain evidence="2">cv. NJ 8807/NJ 8810</strain>
        <tissue evidence="1">Young leaf</tissue>
    </source>
</reference>
<sequence>MAEETTAEGDESTTNATGKPSSPVVGFFYQQKIIGFVFSPIPSNFHRRERVGTPKSYTNAASSTNPWNTQLRDLAKQGHYHQALHLYRSLLRSGSSPPTAFTFPFALKSCAALYLPLSGQQLHSHVVKTGCQSDPFVLTALISMYCKCRSVENARKLFDESPLSRTLTVCYNALIAGYTYNSGFLDAITLFCRMREVGLWVNDVTMLGLVPGCTGPMHMCFGMSVHGFIVKYGLDTDLAVANCLLTMYVRCGSIELARNLFDDMPEKGMITWNAMISGYAQNGFATQVLELYHEMESLGICPDPVALVGVLSSCANLGARKVGLKVEQQTESSRFGFNVFLKNALINMNARCGNLARARSIFDEMPEKTLVSWTAIIGGYGMHGQGEIAVELFDKMIKTGIKPDGAVFVSILSACSHAGLTGKGLGYFTLMERNYGLQAGLEHYSCMVDLLGRAGRLAEAHGLIESMPVEPDGVVWGALLGACKIHGNIELAELAFNRVIAFEPWNIGFYVLMSNMYTEAKDTEGVRRVRVMMRERKLKKDPGCSYVEYKGRTHLFMVGDRSHPQTEEMYRMLDRLEGLVKELDGYEKTDPERRNEELVNGVGVHSERLAISFGLLNTGLGMEILVIKNLRICGDCHLFIKLVSKVVDRRFVVRDATRFHHFKDGACSCNDFW</sequence>
<evidence type="ECO:0000313" key="1">
    <source>
        <dbReference type="EMBL" id="KAH7854654.1"/>
    </source>
</evidence>
<keyword evidence="2" id="KW-1185">Reference proteome</keyword>
<name>A0ACB7YNB7_9ERIC</name>
<dbReference type="EMBL" id="CM037161">
    <property type="protein sequence ID" value="KAH7854654.1"/>
    <property type="molecule type" value="Genomic_DNA"/>
</dbReference>
<accession>A0ACB7YNB7</accession>
<proteinExistence type="predicted"/>
<gene>
    <name evidence="1" type="ORF">Vadar_016422</name>
</gene>
<comment type="caution">
    <text evidence="1">The sequence shown here is derived from an EMBL/GenBank/DDBJ whole genome shotgun (WGS) entry which is preliminary data.</text>
</comment>
<evidence type="ECO:0000313" key="2">
    <source>
        <dbReference type="Proteomes" id="UP000828048"/>
    </source>
</evidence>
<dbReference type="Proteomes" id="UP000828048">
    <property type="component" value="Chromosome 11"/>
</dbReference>
<protein>
    <submittedName>
        <fullName evidence="1">Uncharacterized protein</fullName>
    </submittedName>
</protein>